<evidence type="ECO:0000313" key="2">
    <source>
        <dbReference type="Proteomes" id="UP000033423"/>
    </source>
</evidence>
<dbReference type="InterPro" id="IPR010664">
    <property type="entry name" value="LipoPS_assembly_LptC-rel"/>
</dbReference>
<name>A0A0F3GTS5_9BACT</name>
<dbReference type="EMBL" id="LACI01001070">
    <property type="protein sequence ID" value="KJU85324.1"/>
    <property type="molecule type" value="Genomic_DNA"/>
</dbReference>
<sequence length="130" mass="14169">MEGVTVAHSANNVVKWHATVRKVHLTENQKKATMQDIAVKLTDGSFTVNAPGGLYDVGSNKVNLDGEVVALNRDYEIKSNKVMWDLNKQTLTSDAGVTLKGSRVNLKAASFRVDKGELIELYGGVRVVIN</sequence>
<dbReference type="Pfam" id="PF06835">
    <property type="entry name" value="LptC"/>
    <property type="match status" value="1"/>
</dbReference>
<organism evidence="1 2">
    <name type="scientific">Candidatus Magnetobacterium bavaricum</name>
    <dbReference type="NCBI Taxonomy" id="29290"/>
    <lineage>
        <taxon>Bacteria</taxon>
        <taxon>Pseudomonadati</taxon>
        <taxon>Nitrospirota</taxon>
        <taxon>Thermodesulfovibrionia</taxon>
        <taxon>Thermodesulfovibrionales</taxon>
        <taxon>Candidatus Magnetobacteriaceae</taxon>
        <taxon>Candidatus Magnetobacterium</taxon>
    </lineage>
</organism>
<protein>
    <submittedName>
        <fullName evidence="1">Protein containing DUF1239</fullName>
    </submittedName>
</protein>
<evidence type="ECO:0000313" key="1">
    <source>
        <dbReference type="EMBL" id="KJU85324.1"/>
    </source>
</evidence>
<proteinExistence type="predicted"/>
<gene>
    <name evidence="1" type="ORF">MBAV_002482</name>
</gene>
<accession>A0A0F3GTS5</accession>
<dbReference type="Proteomes" id="UP000033423">
    <property type="component" value="Unassembled WGS sequence"/>
</dbReference>
<reference evidence="1 2" key="1">
    <citation type="submission" date="2015-02" db="EMBL/GenBank/DDBJ databases">
        <title>Single-cell genomics of uncultivated deep-branching MTB reveals a conserved set of magnetosome genes.</title>
        <authorList>
            <person name="Kolinko S."/>
            <person name="Richter M."/>
            <person name="Glockner F.O."/>
            <person name="Brachmann A."/>
            <person name="Schuler D."/>
        </authorList>
    </citation>
    <scope>NUCLEOTIDE SEQUENCE [LARGE SCALE GENOMIC DNA]</scope>
    <source>
        <strain evidence="1">TM-1</strain>
    </source>
</reference>
<dbReference type="AlphaFoldDB" id="A0A0F3GTS5"/>
<dbReference type="Gene3D" id="2.60.450.10">
    <property type="entry name" value="Lipopolysaccharide (LPS) transport protein A like domain"/>
    <property type="match status" value="1"/>
</dbReference>
<keyword evidence="2" id="KW-1185">Reference proteome</keyword>
<comment type="caution">
    <text evidence="1">The sequence shown here is derived from an EMBL/GenBank/DDBJ whole genome shotgun (WGS) entry which is preliminary data.</text>
</comment>